<dbReference type="PaxDb" id="73239-Q7RBQ7"/>
<dbReference type="InParanoid" id="Q7RBQ7"/>
<accession>Q7RBQ7</accession>
<dbReference type="EMBL" id="AABL01002020">
    <property type="protein sequence ID" value="EAA18232.1"/>
    <property type="molecule type" value="Genomic_DNA"/>
</dbReference>
<sequence length="11" mass="1348">LDEIIIKFNSR</sequence>
<reference evidence="1 2" key="1">
    <citation type="journal article" date="2002" name="Nature">
        <title>Genome sequence and comparative analysis of the model rodent malaria parasite Plasmodium yoelii yoelii.</title>
        <authorList>
            <person name="Carlton J.M."/>
            <person name="Angiuoli S.V."/>
            <person name="Suh B.B."/>
            <person name="Kooij T.W."/>
            <person name="Pertea M."/>
            <person name="Silva J.C."/>
            <person name="Ermolaeva M.D."/>
            <person name="Allen J.E."/>
            <person name="Selengut J.D."/>
            <person name="Koo H.L."/>
            <person name="Peterson J.D."/>
            <person name="Pop M."/>
            <person name="Kosack D.S."/>
            <person name="Shumway M.F."/>
            <person name="Bidwell S.L."/>
            <person name="Shallom S.J."/>
            <person name="van Aken S.E."/>
            <person name="Riedmuller S.B."/>
            <person name="Feldblyum T.V."/>
            <person name="Cho J.K."/>
            <person name="Quackenbush J."/>
            <person name="Sedegah M."/>
            <person name="Shoaibi A."/>
            <person name="Cummings L.M."/>
            <person name="Florens L."/>
            <person name="Yates J.R."/>
            <person name="Raine J.D."/>
            <person name="Sinden R.E."/>
            <person name="Harris M.A."/>
            <person name="Cunningham D.A."/>
            <person name="Preiser P.R."/>
            <person name="Bergman L.W."/>
            <person name="Vaidya A.B."/>
            <person name="van Lin L.H."/>
            <person name="Janse C.J."/>
            <person name="Waters A.P."/>
            <person name="Smith H.O."/>
            <person name="White O.R."/>
            <person name="Salzberg S.L."/>
            <person name="Venter J.C."/>
            <person name="Fraser C.M."/>
            <person name="Hoffman S.L."/>
            <person name="Gardner M.J."/>
            <person name="Carucci D.J."/>
        </authorList>
    </citation>
    <scope>NUCLEOTIDE SEQUENCE [LARGE SCALE GENOMIC DNA]</scope>
    <source>
        <strain evidence="1 2">17XNL</strain>
    </source>
</reference>
<keyword evidence="2" id="KW-1185">Reference proteome</keyword>
<dbReference type="Proteomes" id="UP000008553">
    <property type="component" value="Unassembled WGS sequence"/>
</dbReference>
<evidence type="ECO:0000313" key="1">
    <source>
        <dbReference type="EMBL" id="EAA18232.1"/>
    </source>
</evidence>
<comment type="caution">
    <text evidence="1">The sequence shown here is derived from an EMBL/GenBank/DDBJ whole genome shotgun (WGS) entry which is preliminary data.</text>
</comment>
<organism evidence="1 2">
    <name type="scientific">Plasmodium yoelii yoelii</name>
    <dbReference type="NCBI Taxonomy" id="73239"/>
    <lineage>
        <taxon>Eukaryota</taxon>
        <taxon>Sar</taxon>
        <taxon>Alveolata</taxon>
        <taxon>Apicomplexa</taxon>
        <taxon>Aconoidasida</taxon>
        <taxon>Haemosporida</taxon>
        <taxon>Plasmodiidae</taxon>
        <taxon>Plasmodium</taxon>
        <taxon>Plasmodium (Vinckeia)</taxon>
    </lineage>
</organism>
<feature type="non-terminal residue" evidence="1">
    <location>
        <position position="1"/>
    </location>
</feature>
<name>Q7RBQ7_PLAYO</name>
<evidence type="ECO:0000313" key="2">
    <source>
        <dbReference type="Proteomes" id="UP000008553"/>
    </source>
</evidence>
<proteinExistence type="predicted"/>
<protein>
    <submittedName>
        <fullName evidence="1">Uncharacterized protein</fullName>
    </submittedName>
</protein>
<gene>
    <name evidence="1" type="ORF">PY06082</name>
</gene>